<dbReference type="InterPro" id="IPR001453">
    <property type="entry name" value="MoaB/Mog_dom"/>
</dbReference>
<dbReference type="EC" id="2.10.1.1" evidence="11"/>
<comment type="similarity">
    <text evidence="4 11">Belongs to the MoeA family.</text>
</comment>
<evidence type="ECO:0000313" key="14">
    <source>
        <dbReference type="Proteomes" id="UP000011863"/>
    </source>
</evidence>
<dbReference type="InterPro" id="IPR005110">
    <property type="entry name" value="MoeA_linker/N"/>
</dbReference>
<dbReference type="Pfam" id="PF00994">
    <property type="entry name" value="MoCF_biosynth"/>
    <property type="match status" value="1"/>
</dbReference>
<evidence type="ECO:0000259" key="12">
    <source>
        <dbReference type="SMART" id="SM00852"/>
    </source>
</evidence>
<name>A0A6C7E2Z4_ILUCY</name>
<dbReference type="FunFam" id="3.40.980.10:FF:000004">
    <property type="entry name" value="Molybdopterin molybdenumtransferase"/>
    <property type="match status" value="1"/>
</dbReference>
<proteinExistence type="inferred from homology"/>
<protein>
    <recommendedName>
        <fullName evidence="11">Molybdopterin molybdenumtransferase</fullName>
        <ecNumber evidence="11">2.10.1.1</ecNumber>
    </recommendedName>
</protein>
<dbReference type="Gene3D" id="2.40.340.10">
    <property type="entry name" value="MoeA, C-terminal, domain IV"/>
    <property type="match status" value="1"/>
</dbReference>
<comment type="pathway">
    <text evidence="3 11">Cofactor biosynthesis; molybdopterin biosynthesis.</text>
</comment>
<dbReference type="InterPro" id="IPR036425">
    <property type="entry name" value="MoaB/Mog-like_dom_sf"/>
</dbReference>
<sequence>MTATVTLGAMRPLEDAQEFVLGSCPPKPPVEVARADASGLVLAAAVVSAEVVPPFDNTAVDGYAVRSVDVAEVPVELTVVGEIAAGAAPDRPVGPGETVRIMTGAPMPDGADAVVMVEDSEHLGTDADGNERVRLSASVSAGAAVRGAGDDVQVGDEIFSAGVVITPAVEAVLASVNAQTVSVHPRLKVAVLSTGDELIDDGSPLELGQIRESNKTMLAGMLAESGCDVVDLGVVRDDEAELERVLRSAALECDAIVSSGGVSMGDYDVVKAVLGEIADMTWMQMAIKPAKPFAFGTLTRDDGTRVPIFGLPGNPVSSLVSYELMARPALRRMMGHRRLTRTSLVAIADADFRRQPDGKVHFARVNGVFADDGRYHVVPVSAQGSHQLAATASADAMAVIPDGEGVERNGEVAVLMLRG</sequence>
<dbReference type="NCBIfam" id="TIGR00177">
    <property type="entry name" value="molyb_syn"/>
    <property type="match status" value="1"/>
</dbReference>
<keyword evidence="6 11" id="KW-0808">Transferase</keyword>
<evidence type="ECO:0000256" key="4">
    <source>
        <dbReference type="ARBA" id="ARBA00010763"/>
    </source>
</evidence>
<evidence type="ECO:0000256" key="6">
    <source>
        <dbReference type="ARBA" id="ARBA00022679"/>
    </source>
</evidence>
<keyword evidence="9 11" id="KW-0501">Molybdenum cofactor biosynthesis</keyword>
<dbReference type="Pfam" id="PF03453">
    <property type="entry name" value="MoeA_N"/>
    <property type="match status" value="1"/>
</dbReference>
<dbReference type="InterPro" id="IPR036688">
    <property type="entry name" value="MoeA_C_domain_IV_sf"/>
</dbReference>
<dbReference type="GO" id="GO:0006777">
    <property type="term" value="P:Mo-molybdopterin cofactor biosynthetic process"/>
    <property type="evidence" value="ECO:0007669"/>
    <property type="project" value="UniProtKB-UniRule"/>
</dbReference>
<dbReference type="Gene3D" id="3.90.105.10">
    <property type="entry name" value="Molybdopterin biosynthesis moea protein, domain 2"/>
    <property type="match status" value="1"/>
</dbReference>
<dbReference type="GO" id="GO:0046872">
    <property type="term" value="F:metal ion binding"/>
    <property type="evidence" value="ECO:0007669"/>
    <property type="project" value="UniProtKB-UniRule"/>
</dbReference>
<dbReference type="KEGG" id="aym:YM304_11030"/>
<keyword evidence="14" id="KW-1185">Reference proteome</keyword>
<comment type="function">
    <text evidence="2 11">Catalyzes the insertion of molybdate into adenylated molybdopterin with the concomitant release of AMP.</text>
</comment>
<dbReference type="SMART" id="SM00852">
    <property type="entry name" value="MoCF_biosynth"/>
    <property type="match status" value="1"/>
</dbReference>
<gene>
    <name evidence="13" type="primary">moeA</name>
    <name evidence="13" type="ORF">YM304_11030</name>
</gene>
<evidence type="ECO:0000256" key="1">
    <source>
        <dbReference type="ARBA" id="ARBA00001946"/>
    </source>
</evidence>
<evidence type="ECO:0000256" key="5">
    <source>
        <dbReference type="ARBA" id="ARBA00022505"/>
    </source>
</evidence>
<dbReference type="GO" id="GO:0061599">
    <property type="term" value="F:molybdopterin molybdotransferase activity"/>
    <property type="evidence" value="ECO:0007669"/>
    <property type="project" value="UniProtKB-UniRule"/>
</dbReference>
<comment type="cofactor">
    <cofactor evidence="1 11">
        <name>Mg(2+)</name>
        <dbReference type="ChEBI" id="CHEBI:18420"/>
    </cofactor>
</comment>
<accession>A0A6C7E2Z4</accession>
<dbReference type="InterPro" id="IPR005111">
    <property type="entry name" value="MoeA_C_domain_IV"/>
</dbReference>
<dbReference type="SUPFAM" id="SSF63867">
    <property type="entry name" value="MoeA C-terminal domain-like"/>
    <property type="match status" value="1"/>
</dbReference>
<dbReference type="GO" id="GO:0005829">
    <property type="term" value="C:cytosol"/>
    <property type="evidence" value="ECO:0007669"/>
    <property type="project" value="TreeGrafter"/>
</dbReference>
<keyword evidence="5 11" id="KW-0500">Molybdenum</keyword>
<dbReference type="PANTHER" id="PTHR10192">
    <property type="entry name" value="MOLYBDOPTERIN BIOSYNTHESIS PROTEIN"/>
    <property type="match status" value="1"/>
</dbReference>
<dbReference type="SUPFAM" id="SSF63882">
    <property type="entry name" value="MoeA N-terminal region -like"/>
    <property type="match status" value="1"/>
</dbReference>
<dbReference type="InterPro" id="IPR036135">
    <property type="entry name" value="MoeA_linker/N_sf"/>
</dbReference>
<evidence type="ECO:0000256" key="10">
    <source>
        <dbReference type="ARBA" id="ARBA00047317"/>
    </source>
</evidence>
<dbReference type="Pfam" id="PF03454">
    <property type="entry name" value="MoeA_C"/>
    <property type="match status" value="1"/>
</dbReference>
<dbReference type="FunFam" id="2.170.190.11:FF:000001">
    <property type="entry name" value="Molybdopterin molybdenumtransferase"/>
    <property type="match status" value="1"/>
</dbReference>
<dbReference type="UniPathway" id="UPA00344"/>
<dbReference type="Proteomes" id="UP000011863">
    <property type="component" value="Chromosome"/>
</dbReference>
<feature type="domain" description="MoaB/Mog" evidence="12">
    <location>
        <begin position="190"/>
        <end position="332"/>
    </location>
</feature>
<dbReference type="CDD" id="cd00887">
    <property type="entry name" value="MoeA"/>
    <property type="match status" value="1"/>
</dbReference>
<dbReference type="AlphaFoldDB" id="A0A6C7E2Z4"/>
<dbReference type="Gene3D" id="2.170.190.11">
    <property type="entry name" value="Molybdopterin biosynthesis moea protein, domain 3"/>
    <property type="match status" value="1"/>
</dbReference>
<evidence type="ECO:0000256" key="7">
    <source>
        <dbReference type="ARBA" id="ARBA00022723"/>
    </source>
</evidence>
<comment type="catalytic activity">
    <reaction evidence="10">
        <text>adenylyl-molybdopterin + molybdate = Mo-molybdopterin + AMP + H(+)</text>
        <dbReference type="Rhea" id="RHEA:35047"/>
        <dbReference type="ChEBI" id="CHEBI:15378"/>
        <dbReference type="ChEBI" id="CHEBI:36264"/>
        <dbReference type="ChEBI" id="CHEBI:62727"/>
        <dbReference type="ChEBI" id="CHEBI:71302"/>
        <dbReference type="ChEBI" id="CHEBI:456215"/>
        <dbReference type="EC" id="2.10.1.1"/>
    </reaction>
</comment>
<evidence type="ECO:0000256" key="8">
    <source>
        <dbReference type="ARBA" id="ARBA00022842"/>
    </source>
</evidence>
<keyword evidence="7 11" id="KW-0479">Metal-binding</keyword>
<evidence type="ECO:0000256" key="2">
    <source>
        <dbReference type="ARBA" id="ARBA00002901"/>
    </source>
</evidence>
<evidence type="ECO:0000256" key="3">
    <source>
        <dbReference type="ARBA" id="ARBA00005046"/>
    </source>
</evidence>
<evidence type="ECO:0000256" key="9">
    <source>
        <dbReference type="ARBA" id="ARBA00023150"/>
    </source>
</evidence>
<evidence type="ECO:0000256" key="11">
    <source>
        <dbReference type="RuleBase" id="RU365090"/>
    </source>
</evidence>
<organism evidence="13 14">
    <name type="scientific">Ilumatobacter coccineus (strain NBRC 103263 / KCTC 29153 / YM16-304)</name>
    <dbReference type="NCBI Taxonomy" id="1313172"/>
    <lineage>
        <taxon>Bacteria</taxon>
        <taxon>Bacillati</taxon>
        <taxon>Actinomycetota</taxon>
        <taxon>Acidimicrobiia</taxon>
        <taxon>Acidimicrobiales</taxon>
        <taxon>Ilumatobacteraceae</taxon>
        <taxon>Ilumatobacter</taxon>
    </lineage>
</organism>
<dbReference type="PANTHER" id="PTHR10192:SF5">
    <property type="entry name" value="GEPHYRIN"/>
    <property type="match status" value="1"/>
</dbReference>
<evidence type="ECO:0000313" key="13">
    <source>
        <dbReference type="EMBL" id="BAN01417.1"/>
    </source>
</evidence>
<dbReference type="InterPro" id="IPR038987">
    <property type="entry name" value="MoeA-like"/>
</dbReference>
<keyword evidence="8 11" id="KW-0460">Magnesium</keyword>
<dbReference type="SUPFAM" id="SSF53218">
    <property type="entry name" value="Molybdenum cofactor biosynthesis proteins"/>
    <property type="match status" value="1"/>
</dbReference>
<reference evidence="13 14" key="1">
    <citation type="journal article" date="2013" name="Int. J. Syst. Evol. Microbiol.">
        <title>Ilumatobacter nonamiense sp. nov. and Ilumatobacter coccineum sp. nov., isolated from seashore sand.</title>
        <authorList>
            <person name="Matsumoto A."/>
            <person name="Kasai H."/>
            <person name="Matsuo Y."/>
            <person name="Shizuri Y."/>
            <person name="Ichikawa N."/>
            <person name="Fujita N."/>
            <person name="Omura S."/>
            <person name="Takahashi Y."/>
        </authorList>
    </citation>
    <scope>NUCLEOTIDE SEQUENCE [LARGE SCALE GENOMIC DNA]</scope>
    <source>
        <strain evidence="14">NBRC 103263 / KCTC 29153 / YM16-304</strain>
    </source>
</reference>
<dbReference type="Gene3D" id="3.40.980.10">
    <property type="entry name" value="MoaB/Mog-like domain"/>
    <property type="match status" value="1"/>
</dbReference>
<dbReference type="NCBIfam" id="NF045515">
    <property type="entry name" value="Glp_gephyrin"/>
    <property type="match status" value="1"/>
</dbReference>
<dbReference type="EMBL" id="AP012057">
    <property type="protein sequence ID" value="BAN01417.1"/>
    <property type="molecule type" value="Genomic_DNA"/>
</dbReference>